<dbReference type="Proteomes" id="UP000001472">
    <property type="component" value="Chromosome"/>
</dbReference>
<evidence type="ECO:0000313" key="1">
    <source>
        <dbReference type="EMBL" id="CAL72093.1"/>
    </source>
</evidence>
<protein>
    <recommendedName>
        <fullName evidence="3">Transposase</fullName>
    </recommendedName>
</protein>
<dbReference type="KEGG" id="mbb:BCG_2105"/>
<dbReference type="Gene3D" id="1.10.10.10">
    <property type="entry name" value="Winged helix-like DNA-binding domain superfamily/Winged helix DNA-binding domain"/>
    <property type="match status" value="1"/>
</dbReference>
<organism evidence="1 2">
    <name type="scientific">Mycobacterium bovis (strain BCG / Pasteur 1173P2)</name>
    <dbReference type="NCBI Taxonomy" id="410289"/>
    <lineage>
        <taxon>Bacteria</taxon>
        <taxon>Bacillati</taxon>
        <taxon>Actinomycetota</taxon>
        <taxon>Actinomycetes</taxon>
        <taxon>Mycobacteriales</taxon>
        <taxon>Mycobacteriaceae</taxon>
        <taxon>Mycobacterium</taxon>
        <taxon>Mycobacterium tuberculosis complex</taxon>
    </lineage>
</organism>
<sequence>MSDMCDVVSFVGAAERVLRARFRPSPESGPPVHARRCGWSLGISAETLRRWAGQAEVDSGVVAGVSASRSGSVKTSELEQTIEILKVATSFFARKCDPRHR</sequence>
<accession>A0A0H3MBQ8</accession>
<evidence type="ECO:0000313" key="2">
    <source>
        <dbReference type="Proteomes" id="UP000001472"/>
    </source>
</evidence>
<evidence type="ECO:0008006" key="3">
    <source>
        <dbReference type="Google" id="ProtNLM"/>
    </source>
</evidence>
<dbReference type="EMBL" id="AM408590">
    <property type="protein sequence ID" value="CAL72093.1"/>
    <property type="molecule type" value="Genomic_DNA"/>
</dbReference>
<gene>
    <name evidence="1" type="ordered locus">BCG_2105</name>
</gene>
<dbReference type="AlphaFoldDB" id="A0A0H3MBQ8"/>
<name>A0A0H3MBQ8_MYCBP</name>
<dbReference type="InterPro" id="IPR036388">
    <property type="entry name" value="WH-like_DNA-bd_sf"/>
</dbReference>
<reference evidence="1 2" key="1">
    <citation type="journal article" date="2007" name="Proc. Natl. Acad. Sci. U.S.A.">
        <title>Genome plasticity of BCG and impact on vaccine efficacy.</title>
        <authorList>
            <person name="Brosch R."/>
            <person name="Gordon S.V."/>
            <person name="Garnier T."/>
            <person name="Eiglmeier K."/>
            <person name="Frigui W."/>
            <person name="Valenti P."/>
            <person name="Dos Santos S."/>
            <person name="Duthoy S."/>
            <person name="Lacroix C."/>
            <person name="Garcia-Pelayo C."/>
            <person name="Inwald J.K."/>
            <person name="Golby P."/>
            <person name="Garcia J.N."/>
            <person name="Hewinson R.G."/>
            <person name="Behr M.A."/>
            <person name="Quail M.A."/>
            <person name="Churcher C."/>
            <person name="Barrell B.G."/>
            <person name="Parkhill J."/>
            <person name="Cole S.T."/>
        </authorList>
    </citation>
    <scope>NUCLEOTIDE SEQUENCE [LARGE SCALE GENOMIC DNA]</scope>
    <source>
        <strain evidence="2">BCG / Pasteur 1173P2</strain>
    </source>
</reference>
<proteinExistence type="predicted"/>
<dbReference type="HOGENOM" id="CLU_2288375_0_0_11"/>